<keyword evidence="3" id="KW-0804">Transcription</keyword>
<dbReference type="AlphaFoldDB" id="A0A0A3IXF8"/>
<dbReference type="OrthoDB" id="9784962at2"/>
<dbReference type="InterPro" id="IPR028082">
    <property type="entry name" value="Peripla_BP_I"/>
</dbReference>
<dbReference type="GO" id="GO:0000976">
    <property type="term" value="F:transcription cis-regulatory region binding"/>
    <property type="evidence" value="ECO:0007669"/>
    <property type="project" value="TreeGrafter"/>
</dbReference>
<dbReference type="PANTHER" id="PTHR30146">
    <property type="entry name" value="LACI-RELATED TRANSCRIPTIONAL REPRESSOR"/>
    <property type="match status" value="1"/>
</dbReference>
<dbReference type="PROSITE" id="PS00356">
    <property type="entry name" value="HTH_LACI_1"/>
    <property type="match status" value="1"/>
</dbReference>
<dbReference type="InterPro" id="IPR046335">
    <property type="entry name" value="LacI/GalR-like_sensor"/>
</dbReference>
<evidence type="ECO:0000256" key="1">
    <source>
        <dbReference type="ARBA" id="ARBA00023015"/>
    </source>
</evidence>
<dbReference type="PRINTS" id="PR00036">
    <property type="entry name" value="HTHLACI"/>
</dbReference>
<gene>
    <name evidence="5" type="ORF">CD30_16790</name>
</gene>
<dbReference type="PANTHER" id="PTHR30146:SF109">
    <property type="entry name" value="HTH-TYPE TRANSCRIPTIONAL REGULATOR GALS"/>
    <property type="match status" value="1"/>
</dbReference>
<dbReference type="CDD" id="cd06267">
    <property type="entry name" value="PBP1_LacI_sugar_binding-like"/>
    <property type="match status" value="1"/>
</dbReference>
<dbReference type="SUPFAM" id="SSF53822">
    <property type="entry name" value="Periplasmic binding protein-like I"/>
    <property type="match status" value="1"/>
</dbReference>
<accession>A0A0A3IXF8</accession>
<protein>
    <recommendedName>
        <fullName evidence="4">HTH lacI-type domain-containing protein</fullName>
    </recommendedName>
</protein>
<dbReference type="Pfam" id="PF00356">
    <property type="entry name" value="LacI"/>
    <property type="match status" value="1"/>
</dbReference>
<dbReference type="Pfam" id="PF13377">
    <property type="entry name" value="Peripla_BP_3"/>
    <property type="match status" value="1"/>
</dbReference>
<dbReference type="CDD" id="cd01392">
    <property type="entry name" value="HTH_LacI"/>
    <property type="match status" value="1"/>
</dbReference>
<keyword evidence="1" id="KW-0805">Transcription regulation</keyword>
<dbReference type="PROSITE" id="PS50932">
    <property type="entry name" value="HTH_LACI_2"/>
    <property type="match status" value="1"/>
</dbReference>
<evidence type="ECO:0000256" key="2">
    <source>
        <dbReference type="ARBA" id="ARBA00023125"/>
    </source>
</evidence>
<evidence type="ECO:0000259" key="4">
    <source>
        <dbReference type="PROSITE" id="PS50932"/>
    </source>
</evidence>
<dbReference type="GO" id="GO:0003700">
    <property type="term" value="F:DNA-binding transcription factor activity"/>
    <property type="evidence" value="ECO:0007669"/>
    <property type="project" value="TreeGrafter"/>
</dbReference>
<dbReference type="SUPFAM" id="SSF47413">
    <property type="entry name" value="lambda repressor-like DNA-binding domains"/>
    <property type="match status" value="1"/>
</dbReference>
<proteinExistence type="predicted"/>
<comment type="caution">
    <text evidence="5">The sequence shown here is derived from an EMBL/GenBank/DDBJ whole genome shotgun (WGS) entry which is preliminary data.</text>
</comment>
<keyword evidence="6" id="KW-1185">Reference proteome</keyword>
<dbReference type="SMART" id="SM00354">
    <property type="entry name" value="HTH_LACI"/>
    <property type="match status" value="1"/>
</dbReference>
<reference evidence="5 6" key="1">
    <citation type="submission" date="2014-02" db="EMBL/GenBank/DDBJ databases">
        <title>Draft genome sequence of Lysinibacillus massiliensis CCUG 49529.</title>
        <authorList>
            <person name="Zhang F."/>
            <person name="Wang G."/>
            <person name="Zhang L."/>
        </authorList>
    </citation>
    <scope>NUCLEOTIDE SEQUENCE [LARGE SCALE GENOMIC DNA]</scope>
    <source>
        <strain evidence="5 6">CCUG 49529</strain>
    </source>
</reference>
<dbReference type="eggNOG" id="COG1609">
    <property type="taxonomic scope" value="Bacteria"/>
</dbReference>
<feature type="domain" description="HTH lacI-type" evidence="4">
    <location>
        <begin position="2"/>
        <end position="58"/>
    </location>
</feature>
<dbReference type="Proteomes" id="UP000030595">
    <property type="component" value="Unassembled WGS sequence"/>
</dbReference>
<dbReference type="RefSeq" id="WP_036179154.1">
    <property type="nucleotide sequence ID" value="NZ_AVCZ01000045.1"/>
</dbReference>
<keyword evidence="2" id="KW-0238">DNA-binding</keyword>
<sequence length="339" mass="37527">MVTLKDVAKEAGVGITTVSRFLNKDKTLNIPMTTQERILNAVEKLNYKPNAVARSLKLGKSKVIALIIPDFTNFVYNEIISGVEETVQKYGYHLTVLSDSNQTSESFVNLVFEGRADGILIASNILTDEDILNFNAFNIPYVLINRMNKNAKAFVAADDENAAKAAVETLIKKGHNQIAIITSINDMDTSNRRFKGYRNALEMHGIDINPNIVVKSEFTEKSGYYAMKELLNKGLDISAVFAVNVRIAFGAIAAIKNSGLNVPKDISVIGFHHTPICEVFEPTLTTVRVDLKEMGIQSTELLFSLMKKKTIKNSHIILEEFEVSEKNSTGVVNVEVAHD</sequence>
<dbReference type="Gene3D" id="3.40.50.2300">
    <property type="match status" value="2"/>
</dbReference>
<dbReference type="Gene3D" id="1.10.260.40">
    <property type="entry name" value="lambda repressor-like DNA-binding domains"/>
    <property type="match status" value="1"/>
</dbReference>
<name>A0A0A3IXF8_9BACL</name>
<dbReference type="InterPro" id="IPR010982">
    <property type="entry name" value="Lambda_DNA-bd_dom_sf"/>
</dbReference>
<organism evidence="5 6">
    <name type="scientific">Ureibacillus massiliensis 4400831 = CIP 108448 = CCUG 49529</name>
    <dbReference type="NCBI Taxonomy" id="1211035"/>
    <lineage>
        <taxon>Bacteria</taxon>
        <taxon>Bacillati</taxon>
        <taxon>Bacillota</taxon>
        <taxon>Bacilli</taxon>
        <taxon>Bacillales</taxon>
        <taxon>Caryophanaceae</taxon>
        <taxon>Ureibacillus</taxon>
    </lineage>
</organism>
<evidence type="ECO:0000256" key="3">
    <source>
        <dbReference type="ARBA" id="ARBA00023163"/>
    </source>
</evidence>
<evidence type="ECO:0000313" key="5">
    <source>
        <dbReference type="EMBL" id="KGR89454.1"/>
    </source>
</evidence>
<dbReference type="EMBL" id="JPVQ01000045">
    <property type="protein sequence ID" value="KGR89454.1"/>
    <property type="molecule type" value="Genomic_DNA"/>
</dbReference>
<evidence type="ECO:0000313" key="6">
    <source>
        <dbReference type="Proteomes" id="UP000030595"/>
    </source>
</evidence>
<dbReference type="InterPro" id="IPR000843">
    <property type="entry name" value="HTH_LacI"/>
</dbReference>